<feature type="non-terminal residue" evidence="1">
    <location>
        <position position="1"/>
    </location>
</feature>
<comment type="caution">
    <text evidence="1">The sequence shown here is derived from an EMBL/GenBank/DDBJ whole genome shotgun (WGS) entry which is preliminary data.</text>
</comment>
<reference evidence="1" key="1">
    <citation type="submission" date="2022-11" db="EMBL/GenBank/DDBJ databases">
        <authorList>
            <person name="Morgan W.R."/>
            <person name="Tartar A."/>
        </authorList>
    </citation>
    <scope>NUCLEOTIDE SEQUENCE</scope>
    <source>
        <strain evidence="1">ARSEF 373</strain>
    </source>
</reference>
<keyword evidence="2" id="KW-1185">Reference proteome</keyword>
<evidence type="ECO:0008006" key="3">
    <source>
        <dbReference type="Google" id="ProtNLM"/>
    </source>
</evidence>
<evidence type="ECO:0000313" key="2">
    <source>
        <dbReference type="Proteomes" id="UP001146120"/>
    </source>
</evidence>
<gene>
    <name evidence="1" type="ORF">N0F65_007296</name>
</gene>
<dbReference type="Proteomes" id="UP001146120">
    <property type="component" value="Unassembled WGS sequence"/>
</dbReference>
<dbReference type="Pfam" id="PF04827">
    <property type="entry name" value="Plant_tran"/>
    <property type="match status" value="1"/>
</dbReference>
<dbReference type="PANTHER" id="PTHR47150">
    <property type="entry name" value="OS12G0169200 PROTEIN"/>
    <property type="match status" value="1"/>
</dbReference>
<proteinExistence type="predicted"/>
<accession>A0AAV2Z758</accession>
<evidence type="ECO:0000313" key="1">
    <source>
        <dbReference type="EMBL" id="DBA01399.1"/>
    </source>
</evidence>
<dbReference type="PANTHER" id="PTHR47150:SF5">
    <property type="entry name" value="OS07G0546750 PROTEIN"/>
    <property type="match status" value="1"/>
</dbReference>
<reference evidence="1" key="2">
    <citation type="journal article" date="2023" name="Microbiol Resour">
        <title>Decontamination and Annotation of the Draft Genome Sequence of the Oomycete Lagenidium giganteum ARSEF 373.</title>
        <authorList>
            <person name="Morgan W.R."/>
            <person name="Tartar A."/>
        </authorList>
    </citation>
    <scope>NUCLEOTIDE SEQUENCE</scope>
    <source>
        <strain evidence="1">ARSEF 373</strain>
    </source>
</reference>
<dbReference type="EMBL" id="DAKRPA010000048">
    <property type="protein sequence ID" value="DBA01399.1"/>
    <property type="molecule type" value="Genomic_DNA"/>
</dbReference>
<name>A0AAV2Z758_9STRA</name>
<organism evidence="1 2">
    <name type="scientific">Lagenidium giganteum</name>
    <dbReference type="NCBI Taxonomy" id="4803"/>
    <lineage>
        <taxon>Eukaryota</taxon>
        <taxon>Sar</taxon>
        <taxon>Stramenopiles</taxon>
        <taxon>Oomycota</taxon>
        <taxon>Peronosporomycetes</taxon>
        <taxon>Pythiales</taxon>
        <taxon>Pythiaceae</taxon>
    </lineage>
</organism>
<dbReference type="InterPro" id="IPR006912">
    <property type="entry name" value="Harbinger_derived_prot"/>
</dbReference>
<sequence length="214" mass="24036">PRGVISNLIQRFEAFNLLAPNVDALGVVGHSREQKLTAALRILAYGTASDATDEYCRIGASTAKCVMKEFCRAVIDGFSSQFLRPPSAPELIEICRLNSLQGQFKGRYKKPSVVIEAVATQDLRIWHVFFGVPGTCNDITVLERSPLFQDYLMSTSTHNNITYRVNGKLRRGGYLLVDDIYPAMRMFVSPISQPANMKEAHCTRRQESCRKKRC</sequence>
<dbReference type="AlphaFoldDB" id="A0AAV2Z758"/>
<protein>
    <recommendedName>
        <fullName evidence="3">DDE Tnp4 domain-containing protein</fullName>
    </recommendedName>
</protein>